<feature type="compositionally biased region" description="Pro residues" evidence="1">
    <location>
        <begin position="517"/>
        <end position="528"/>
    </location>
</feature>
<feature type="compositionally biased region" description="Polar residues" evidence="1">
    <location>
        <begin position="126"/>
        <end position="138"/>
    </location>
</feature>
<dbReference type="Proteomes" id="UP001362999">
    <property type="component" value="Unassembled WGS sequence"/>
</dbReference>
<feature type="compositionally biased region" description="Polar residues" evidence="1">
    <location>
        <begin position="327"/>
        <end position="349"/>
    </location>
</feature>
<feature type="region of interest" description="Disordered" evidence="1">
    <location>
        <begin position="326"/>
        <end position="395"/>
    </location>
</feature>
<reference evidence="2 3" key="1">
    <citation type="journal article" date="2024" name="J Genomics">
        <title>Draft genome sequencing and assembly of Favolaschia claudopus CIRM-BRFM 2984 isolated from oak limbs.</title>
        <authorList>
            <person name="Navarro D."/>
            <person name="Drula E."/>
            <person name="Chaduli D."/>
            <person name="Cazenave R."/>
            <person name="Ahrendt S."/>
            <person name="Wang J."/>
            <person name="Lipzen A."/>
            <person name="Daum C."/>
            <person name="Barry K."/>
            <person name="Grigoriev I.V."/>
            <person name="Favel A."/>
            <person name="Rosso M.N."/>
            <person name="Martin F."/>
        </authorList>
    </citation>
    <scope>NUCLEOTIDE SEQUENCE [LARGE SCALE GENOMIC DNA]</scope>
    <source>
        <strain evidence="2 3">CIRM-BRFM 2984</strain>
    </source>
</reference>
<comment type="caution">
    <text evidence="2">The sequence shown here is derived from an EMBL/GenBank/DDBJ whole genome shotgun (WGS) entry which is preliminary data.</text>
</comment>
<dbReference type="AlphaFoldDB" id="A0AAV9ZUT6"/>
<feature type="region of interest" description="Disordered" evidence="1">
    <location>
        <begin position="486"/>
        <end position="550"/>
    </location>
</feature>
<name>A0AAV9ZUT6_9AGAR</name>
<feature type="compositionally biased region" description="Polar residues" evidence="1">
    <location>
        <begin position="167"/>
        <end position="176"/>
    </location>
</feature>
<feature type="region of interest" description="Disordered" evidence="1">
    <location>
        <begin position="99"/>
        <end position="176"/>
    </location>
</feature>
<evidence type="ECO:0000313" key="3">
    <source>
        <dbReference type="Proteomes" id="UP001362999"/>
    </source>
</evidence>
<organism evidence="2 3">
    <name type="scientific">Favolaschia claudopus</name>
    <dbReference type="NCBI Taxonomy" id="2862362"/>
    <lineage>
        <taxon>Eukaryota</taxon>
        <taxon>Fungi</taxon>
        <taxon>Dikarya</taxon>
        <taxon>Basidiomycota</taxon>
        <taxon>Agaricomycotina</taxon>
        <taxon>Agaricomycetes</taxon>
        <taxon>Agaricomycetidae</taxon>
        <taxon>Agaricales</taxon>
        <taxon>Marasmiineae</taxon>
        <taxon>Mycenaceae</taxon>
        <taxon>Favolaschia</taxon>
    </lineage>
</organism>
<feature type="compositionally biased region" description="Low complexity" evidence="1">
    <location>
        <begin position="506"/>
        <end position="516"/>
    </location>
</feature>
<evidence type="ECO:0000313" key="2">
    <source>
        <dbReference type="EMBL" id="KAK6992618.1"/>
    </source>
</evidence>
<feature type="compositionally biased region" description="Low complexity" evidence="1">
    <location>
        <begin position="486"/>
        <end position="497"/>
    </location>
</feature>
<proteinExistence type="predicted"/>
<gene>
    <name evidence="2" type="ORF">R3P38DRAFT_2802170</name>
</gene>
<keyword evidence="3" id="KW-1185">Reference proteome</keyword>
<evidence type="ECO:0000256" key="1">
    <source>
        <dbReference type="SAM" id="MobiDB-lite"/>
    </source>
</evidence>
<feature type="compositionally biased region" description="Low complexity" evidence="1">
    <location>
        <begin position="367"/>
        <end position="379"/>
    </location>
</feature>
<feature type="region of interest" description="Disordered" evidence="1">
    <location>
        <begin position="219"/>
        <end position="251"/>
    </location>
</feature>
<feature type="compositionally biased region" description="Acidic residues" evidence="1">
    <location>
        <begin position="532"/>
        <end position="550"/>
    </location>
</feature>
<accession>A0AAV9ZUT6</accession>
<dbReference type="EMBL" id="JAWWNJ010000108">
    <property type="protein sequence ID" value="KAK6992618.1"/>
    <property type="molecule type" value="Genomic_DNA"/>
</dbReference>
<feature type="compositionally biased region" description="Low complexity" evidence="1">
    <location>
        <begin position="152"/>
        <end position="163"/>
    </location>
</feature>
<sequence length="566" mass="60822">MPHKLTPTAVANLIQPPDGTPSPVSVEILEALVSILNPREQDEVLRHLGRDHVHRHFPTLLASFTDDLADAAPQTADDTDSEEDREEDLHGSSVFHVSDLEDNDADHDGSSLCPLSDFETPPDSPVLSSTPISTQSAIHVSAAASKGKAREAPVASASRAATADRQLPSTSATTRKYHFSNATESGETDSWFVAAAGGSSVPGGQVGYPSAETAEAAIKHARSKGWTSDTTKGALAAPQPSTDDNPLSAAGPDLCTPLLGLARRPSESFSLLWTPGSSRLSSALAPSLRTPPTTPTTATWFSGMYDLKYPYRTTSLHVLMRDIGLDSDTQPDTSELPSHEASATPTPNCRNFDELPFTLAAPPPLVSPSLSMPPKSSTPSPDPPEARSRGADSAWRYRQRYKETVNERARVRMQAKRAALRQAPPEVQHQQAVKARQYRQAYRRWVFHCRRPDAISSQRRRRANVKAVAASGKKRIDARLRTYCDSAPSTTARSPSPGVVATPAHSCSSSPVTASPCSPPSTPTPPPTEETYYGEDEDAPSDDAGSDDDSDFFCRFSRLSAVRGTL</sequence>
<protein>
    <submittedName>
        <fullName evidence="2">Uncharacterized protein</fullName>
    </submittedName>
</protein>